<sequence>ARCLLLPDSLHSPRRRRFPKTGGELPAGDAPSLLPENLDPAGIGDGDGEGRAARSTAPSTWGGEQGYHLKCKLQVERAMVTDACHLTIACGGLIC</sequence>
<dbReference type="Proteomes" id="UP000059680">
    <property type="component" value="Chromosome 8"/>
</dbReference>
<protein>
    <submittedName>
        <fullName evidence="2">Os08g0234200 protein</fullName>
    </submittedName>
</protein>
<reference evidence="2 3" key="3">
    <citation type="journal article" date="2013" name="Rice">
        <title>Improvement of the Oryza sativa Nipponbare reference genome using next generation sequence and optical map data.</title>
        <authorList>
            <person name="Kawahara Y."/>
            <person name="de la Bastide M."/>
            <person name="Hamilton J.P."/>
            <person name="Kanamori H."/>
            <person name="McCombie W.R."/>
            <person name="Ouyang S."/>
            <person name="Schwartz D.C."/>
            <person name="Tanaka T."/>
            <person name="Wu J."/>
            <person name="Zhou S."/>
            <person name="Childs K.L."/>
            <person name="Davidson R.M."/>
            <person name="Lin H."/>
            <person name="Quesada-Ocampo L."/>
            <person name="Vaillancourt B."/>
            <person name="Sakai H."/>
            <person name="Lee S.S."/>
            <person name="Kim J."/>
            <person name="Numa H."/>
            <person name="Itoh T."/>
            <person name="Buell C.R."/>
            <person name="Matsumoto T."/>
        </authorList>
    </citation>
    <scope>NUCLEOTIDE SEQUENCE [LARGE SCALE GENOMIC DNA]</scope>
    <source>
        <strain evidence="3">cv. Nipponbare</strain>
    </source>
</reference>
<proteinExistence type="predicted"/>
<evidence type="ECO:0000313" key="2">
    <source>
        <dbReference type="EMBL" id="BAT04448.1"/>
    </source>
</evidence>
<feature type="region of interest" description="Disordered" evidence="1">
    <location>
        <begin position="14"/>
        <end position="62"/>
    </location>
</feature>
<reference evidence="2 3" key="2">
    <citation type="journal article" date="2013" name="Plant Cell Physiol.">
        <title>Rice Annotation Project Database (RAP-DB): an integrative and interactive database for rice genomics.</title>
        <authorList>
            <person name="Sakai H."/>
            <person name="Lee S.S."/>
            <person name="Tanaka T."/>
            <person name="Numa H."/>
            <person name="Kim J."/>
            <person name="Kawahara Y."/>
            <person name="Wakimoto H."/>
            <person name="Yang C.C."/>
            <person name="Iwamoto M."/>
            <person name="Abe T."/>
            <person name="Yamada Y."/>
            <person name="Muto A."/>
            <person name="Inokuchi H."/>
            <person name="Ikemura T."/>
            <person name="Matsumoto T."/>
            <person name="Sasaki T."/>
            <person name="Itoh T."/>
        </authorList>
    </citation>
    <scope>NUCLEOTIDE SEQUENCE [LARGE SCALE GENOMIC DNA]</scope>
    <source>
        <strain evidence="3">cv. Nipponbare</strain>
    </source>
</reference>
<dbReference type="PaxDb" id="39947-A0A0P0XDI2"/>
<feature type="non-terminal residue" evidence="2">
    <location>
        <position position="95"/>
    </location>
</feature>
<keyword evidence="3" id="KW-1185">Reference proteome</keyword>
<reference evidence="3" key="1">
    <citation type="journal article" date="2005" name="Nature">
        <title>The map-based sequence of the rice genome.</title>
        <authorList>
            <consortium name="International rice genome sequencing project (IRGSP)"/>
            <person name="Matsumoto T."/>
            <person name="Wu J."/>
            <person name="Kanamori H."/>
            <person name="Katayose Y."/>
            <person name="Fujisawa M."/>
            <person name="Namiki N."/>
            <person name="Mizuno H."/>
            <person name="Yamamoto K."/>
            <person name="Antonio B.A."/>
            <person name="Baba T."/>
            <person name="Sakata K."/>
            <person name="Nagamura Y."/>
            <person name="Aoki H."/>
            <person name="Arikawa K."/>
            <person name="Arita K."/>
            <person name="Bito T."/>
            <person name="Chiden Y."/>
            <person name="Fujitsuka N."/>
            <person name="Fukunaka R."/>
            <person name="Hamada M."/>
            <person name="Harada C."/>
            <person name="Hayashi A."/>
            <person name="Hijishita S."/>
            <person name="Honda M."/>
            <person name="Hosokawa S."/>
            <person name="Ichikawa Y."/>
            <person name="Idonuma A."/>
            <person name="Iijima M."/>
            <person name="Ikeda M."/>
            <person name="Ikeno M."/>
            <person name="Ito K."/>
            <person name="Ito S."/>
            <person name="Ito T."/>
            <person name="Ito Y."/>
            <person name="Ito Y."/>
            <person name="Iwabuchi A."/>
            <person name="Kamiya K."/>
            <person name="Karasawa W."/>
            <person name="Kurita K."/>
            <person name="Katagiri S."/>
            <person name="Kikuta A."/>
            <person name="Kobayashi H."/>
            <person name="Kobayashi N."/>
            <person name="Machita K."/>
            <person name="Maehara T."/>
            <person name="Masukawa M."/>
            <person name="Mizubayashi T."/>
            <person name="Mukai Y."/>
            <person name="Nagasaki H."/>
            <person name="Nagata Y."/>
            <person name="Naito S."/>
            <person name="Nakashima M."/>
            <person name="Nakama Y."/>
            <person name="Nakamichi Y."/>
            <person name="Nakamura M."/>
            <person name="Meguro A."/>
            <person name="Negishi M."/>
            <person name="Ohta I."/>
            <person name="Ohta T."/>
            <person name="Okamoto M."/>
            <person name="Ono N."/>
            <person name="Saji S."/>
            <person name="Sakaguchi M."/>
            <person name="Sakai K."/>
            <person name="Shibata M."/>
            <person name="Shimokawa T."/>
            <person name="Song J."/>
            <person name="Takazaki Y."/>
            <person name="Terasawa K."/>
            <person name="Tsugane M."/>
            <person name="Tsuji K."/>
            <person name="Ueda S."/>
            <person name="Waki K."/>
            <person name="Yamagata H."/>
            <person name="Yamamoto M."/>
            <person name="Yamamoto S."/>
            <person name="Yamane H."/>
            <person name="Yoshiki S."/>
            <person name="Yoshihara R."/>
            <person name="Yukawa K."/>
            <person name="Zhong H."/>
            <person name="Yano M."/>
            <person name="Yuan Q."/>
            <person name="Ouyang S."/>
            <person name="Liu J."/>
            <person name="Jones K.M."/>
            <person name="Gansberger K."/>
            <person name="Moffat K."/>
            <person name="Hill J."/>
            <person name="Bera J."/>
            <person name="Fadrosh D."/>
            <person name="Jin S."/>
            <person name="Johri S."/>
            <person name="Kim M."/>
            <person name="Overton L."/>
            <person name="Reardon M."/>
            <person name="Tsitrin T."/>
            <person name="Vuong H."/>
            <person name="Weaver B."/>
            <person name="Ciecko A."/>
            <person name="Tallon L."/>
            <person name="Jackson J."/>
            <person name="Pai G."/>
            <person name="Aken S.V."/>
            <person name="Utterback T."/>
            <person name="Reidmuller S."/>
            <person name="Feldblyum T."/>
            <person name="Hsiao J."/>
            <person name="Zismann V."/>
            <person name="Iobst S."/>
            <person name="de Vazeille A.R."/>
            <person name="Buell C.R."/>
            <person name="Ying K."/>
            <person name="Li Y."/>
            <person name="Lu T."/>
            <person name="Huang Y."/>
            <person name="Zhao Q."/>
            <person name="Feng Q."/>
            <person name="Zhang L."/>
            <person name="Zhu J."/>
            <person name="Weng Q."/>
            <person name="Mu J."/>
            <person name="Lu Y."/>
            <person name="Fan D."/>
            <person name="Liu Y."/>
            <person name="Guan J."/>
            <person name="Zhang Y."/>
            <person name="Yu S."/>
            <person name="Liu X."/>
            <person name="Zhang Y."/>
            <person name="Hong G."/>
            <person name="Han B."/>
            <person name="Choisne N."/>
            <person name="Demange N."/>
            <person name="Orjeda G."/>
            <person name="Samain S."/>
            <person name="Cattolico L."/>
            <person name="Pelletier E."/>
            <person name="Couloux A."/>
            <person name="Segurens B."/>
            <person name="Wincker P."/>
            <person name="D'Hont A."/>
            <person name="Scarpelli C."/>
            <person name="Weissenbach J."/>
            <person name="Salanoubat M."/>
            <person name="Quetier F."/>
            <person name="Yu Y."/>
            <person name="Kim H.R."/>
            <person name="Rambo T."/>
            <person name="Currie J."/>
            <person name="Collura K."/>
            <person name="Luo M."/>
            <person name="Yang T."/>
            <person name="Ammiraju J.S.S."/>
            <person name="Engler F."/>
            <person name="Soderlund C."/>
            <person name="Wing R.A."/>
            <person name="Palmer L.E."/>
            <person name="de la Bastide M."/>
            <person name="Spiegel L."/>
            <person name="Nascimento L."/>
            <person name="Zutavern T."/>
            <person name="O'Shaughnessy A."/>
            <person name="Dike S."/>
            <person name="Dedhia N."/>
            <person name="Preston R."/>
            <person name="Balija V."/>
            <person name="McCombie W.R."/>
            <person name="Chow T."/>
            <person name="Chen H."/>
            <person name="Chung M."/>
            <person name="Chen C."/>
            <person name="Shaw J."/>
            <person name="Wu H."/>
            <person name="Hsiao K."/>
            <person name="Chao Y."/>
            <person name="Chu M."/>
            <person name="Cheng C."/>
            <person name="Hour A."/>
            <person name="Lee P."/>
            <person name="Lin S."/>
            <person name="Lin Y."/>
            <person name="Liou J."/>
            <person name="Liu S."/>
            <person name="Hsing Y."/>
            <person name="Raghuvanshi S."/>
            <person name="Mohanty A."/>
            <person name="Bharti A.K."/>
            <person name="Gaur A."/>
            <person name="Gupta V."/>
            <person name="Kumar D."/>
            <person name="Ravi V."/>
            <person name="Vij S."/>
            <person name="Kapur A."/>
            <person name="Khurana P."/>
            <person name="Khurana P."/>
            <person name="Khurana J.P."/>
            <person name="Tyagi A.K."/>
            <person name="Gaikwad K."/>
            <person name="Singh A."/>
            <person name="Dalal V."/>
            <person name="Srivastava S."/>
            <person name="Dixit A."/>
            <person name="Pal A.K."/>
            <person name="Ghazi I.A."/>
            <person name="Yadav M."/>
            <person name="Pandit A."/>
            <person name="Bhargava A."/>
            <person name="Sureshbabu K."/>
            <person name="Batra K."/>
            <person name="Sharma T.R."/>
            <person name="Mohapatra T."/>
            <person name="Singh N.K."/>
            <person name="Messing J."/>
            <person name="Nelson A.B."/>
            <person name="Fuks G."/>
            <person name="Kavchok S."/>
            <person name="Keizer G."/>
            <person name="Linton E."/>
            <person name="Llaca V."/>
            <person name="Song R."/>
            <person name="Tanyolac B."/>
            <person name="Young S."/>
            <person name="Ho-Il K."/>
            <person name="Hahn J.H."/>
            <person name="Sangsakoo G."/>
            <person name="Vanavichit A."/>
            <person name="de Mattos Luiz.A.T."/>
            <person name="Zimmer P.D."/>
            <person name="Malone G."/>
            <person name="Dellagostin O."/>
            <person name="de Oliveira A.C."/>
            <person name="Bevan M."/>
            <person name="Bancroft I."/>
            <person name="Minx P."/>
            <person name="Cordum H."/>
            <person name="Wilson R."/>
            <person name="Cheng Z."/>
            <person name="Jin W."/>
            <person name="Jiang J."/>
            <person name="Leong S.A."/>
            <person name="Iwama H."/>
            <person name="Gojobori T."/>
            <person name="Itoh T."/>
            <person name="Niimura Y."/>
            <person name="Fujii Y."/>
            <person name="Habara T."/>
            <person name="Sakai H."/>
            <person name="Sato Y."/>
            <person name="Wilson G."/>
            <person name="Kumar K."/>
            <person name="McCouch S."/>
            <person name="Juretic N."/>
            <person name="Hoen D."/>
            <person name="Wright S."/>
            <person name="Bruskiewich R."/>
            <person name="Bureau T."/>
            <person name="Miyao A."/>
            <person name="Hirochika H."/>
            <person name="Nishikawa T."/>
            <person name="Kadowaki K."/>
            <person name="Sugiura M."/>
            <person name="Burr B."/>
            <person name="Sasaki T."/>
        </authorList>
    </citation>
    <scope>NUCLEOTIDE SEQUENCE [LARGE SCALE GENOMIC DNA]</scope>
    <source>
        <strain evidence="3">cv. Nipponbare</strain>
    </source>
</reference>
<dbReference type="Gramene" id="Os08t0234200-01">
    <property type="protein sequence ID" value="Os08t0234200-01"/>
    <property type="gene ID" value="Os08g0234200"/>
</dbReference>
<gene>
    <name evidence="2" type="ordered locus">Os08g0234200</name>
    <name evidence="2" type="ORF">OSNPB_080234200</name>
</gene>
<evidence type="ECO:0000313" key="3">
    <source>
        <dbReference type="Proteomes" id="UP000059680"/>
    </source>
</evidence>
<dbReference type="InParanoid" id="A0A0P0XDI2"/>
<accession>A0A0P0XDI2</accession>
<name>A0A0P0XDI2_ORYSJ</name>
<organism evidence="2 3">
    <name type="scientific">Oryza sativa subsp. japonica</name>
    <name type="common">Rice</name>
    <dbReference type="NCBI Taxonomy" id="39947"/>
    <lineage>
        <taxon>Eukaryota</taxon>
        <taxon>Viridiplantae</taxon>
        <taxon>Streptophyta</taxon>
        <taxon>Embryophyta</taxon>
        <taxon>Tracheophyta</taxon>
        <taxon>Spermatophyta</taxon>
        <taxon>Magnoliopsida</taxon>
        <taxon>Liliopsida</taxon>
        <taxon>Poales</taxon>
        <taxon>Poaceae</taxon>
        <taxon>BOP clade</taxon>
        <taxon>Oryzoideae</taxon>
        <taxon>Oryzeae</taxon>
        <taxon>Oryzinae</taxon>
        <taxon>Oryza</taxon>
        <taxon>Oryza sativa</taxon>
    </lineage>
</organism>
<dbReference type="EMBL" id="AP014964">
    <property type="protein sequence ID" value="BAT04448.1"/>
    <property type="molecule type" value="Genomic_DNA"/>
</dbReference>
<dbReference type="AlphaFoldDB" id="A0A0P0XDI2"/>
<evidence type="ECO:0000256" key="1">
    <source>
        <dbReference type="SAM" id="MobiDB-lite"/>
    </source>
</evidence>